<gene>
    <name evidence="1" type="ORF">GCM10010346_25090</name>
</gene>
<dbReference type="Proteomes" id="UP000599437">
    <property type="component" value="Unassembled WGS sequence"/>
</dbReference>
<evidence type="ECO:0000313" key="2">
    <source>
        <dbReference type="Proteomes" id="UP000599437"/>
    </source>
</evidence>
<keyword evidence="2" id="KW-1185">Reference proteome</keyword>
<reference evidence="2" key="1">
    <citation type="journal article" date="2019" name="Int. J. Syst. Evol. Microbiol.">
        <title>The Global Catalogue of Microorganisms (GCM) 10K type strain sequencing project: providing services to taxonomists for standard genome sequencing and annotation.</title>
        <authorList>
            <consortium name="The Broad Institute Genomics Platform"/>
            <consortium name="The Broad Institute Genome Sequencing Center for Infectious Disease"/>
            <person name="Wu L."/>
            <person name="Ma J."/>
        </authorList>
    </citation>
    <scope>NUCLEOTIDE SEQUENCE [LARGE SCALE GENOMIC DNA]</scope>
    <source>
        <strain evidence="2">JCM 4737</strain>
    </source>
</reference>
<name>A0ABQ3DRJ3_9ACTN</name>
<dbReference type="RefSeq" id="WP_138893974.1">
    <property type="nucleotide sequence ID" value="NZ_BMVO01000006.1"/>
</dbReference>
<accession>A0ABQ3DRJ3</accession>
<proteinExistence type="predicted"/>
<comment type="caution">
    <text evidence="1">The sequence shown here is derived from an EMBL/GenBank/DDBJ whole genome shotgun (WGS) entry which is preliminary data.</text>
</comment>
<dbReference type="EMBL" id="BMVO01000006">
    <property type="protein sequence ID" value="GHB01234.1"/>
    <property type="molecule type" value="Genomic_DNA"/>
</dbReference>
<sequence length="196" mass="21813">MGNSRAYPVFRTTDAAAAYAQARRLCALLERCDDEVGLMAELNTVEDVRRMAELLPGARYEYVDPRTDPATGEYLWCELDVTTADDAALQAELPLEIMEDIAQGSVEDLFVPALGRGMAGIDWSGRWPDDPDAECHGVAKYDGVQVVFHGDQAQWGRWTEHHTVFVHVDKWGDLPRARKLAAHIGSEVLGEEQLGW</sequence>
<protein>
    <submittedName>
        <fullName evidence="1">Uncharacterized protein</fullName>
    </submittedName>
</protein>
<evidence type="ECO:0000313" key="1">
    <source>
        <dbReference type="EMBL" id="GHB01234.1"/>
    </source>
</evidence>
<organism evidence="1 2">
    <name type="scientific">Streptomyces chryseus</name>
    <dbReference type="NCBI Taxonomy" id="68186"/>
    <lineage>
        <taxon>Bacteria</taxon>
        <taxon>Bacillati</taxon>
        <taxon>Actinomycetota</taxon>
        <taxon>Actinomycetes</taxon>
        <taxon>Kitasatosporales</taxon>
        <taxon>Streptomycetaceae</taxon>
        <taxon>Streptomyces</taxon>
    </lineage>
</organism>